<dbReference type="Proteomes" id="UP001497472">
    <property type="component" value="Unassembled WGS sequence"/>
</dbReference>
<reference evidence="2 3" key="1">
    <citation type="submission" date="2023-11" db="EMBL/GenBank/DDBJ databases">
        <authorList>
            <person name="Okamura Y."/>
        </authorList>
    </citation>
    <scope>NUCLEOTIDE SEQUENCE [LARGE SCALE GENOMIC DNA]</scope>
</reference>
<dbReference type="AlphaFoldDB" id="A0AAV1JP06"/>
<comment type="caution">
    <text evidence="2">The sequence shown here is derived from an EMBL/GenBank/DDBJ whole genome shotgun (WGS) entry which is preliminary data.</text>
</comment>
<feature type="compositionally biased region" description="Polar residues" evidence="1">
    <location>
        <begin position="20"/>
        <end position="35"/>
    </location>
</feature>
<proteinExistence type="predicted"/>
<name>A0AAV1JP06_9NEOP</name>
<evidence type="ECO:0000256" key="1">
    <source>
        <dbReference type="SAM" id="MobiDB-lite"/>
    </source>
</evidence>
<accession>A0AAV1JP06</accession>
<gene>
    <name evidence="2" type="ORF">LNINA_LOCUS10370</name>
</gene>
<organism evidence="2 3">
    <name type="scientific">Leptosia nina</name>
    <dbReference type="NCBI Taxonomy" id="320188"/>
    <lineage>
        <taxon>Eukaryota</taxon>
        <taxon>Metazoa</taxon>
        <taxon>Ecdysozoa</taxon>
        <taxon>Arthropoda</taxon>
        <taxon>Hexapoda</taxon>
        <taxon>Insecta</taxon>
        <taxon>Pterygota</taxon>
        <taxon>Neoptera</taxon>
        <taxon>Endopterygota</taxon>
        <taxon>Lepidoptera</taxon>
        <taxon>Glossata</taxon>
        <taxon>Ditrysia</taxon>
        <taxon>Papilionoidea</taxon>
        <taxon>Pieridae</taxon>
        <taxon>Pierinae</taxon>
        <taxon>Leptosia</taxon>
    </lineage>
</organism>
<dbReference type="EMBL" id="CAVLEF010000122">
    <property type="protein sequence ID" value="CAK1551209.1"/>
    <property type="molecule type" value="Genomic_DNA"/>
</dbReference>
<keyword evidence="3" id="KW-1185">Reference proteome</keyword>
<dbReference type="Gene3D" id="1.10.510.10">
    <property type="entry name" value="Transferase(Phosphotransferase) domain 1"/>
    <property type="match status" value="1"/>
</dbReference>
<sequence>MYNLVSFPEPAVHSKDIENEVSSQNNSCDIQNKSSNRTKERRTPGTLPQTDFPKGARGLLMKLLETNPQYRLKSLRQLQQTAFYMGFNFDEVRAKRILPKSILQQYQDDSQTSIIADDKCLANMFSTFDQNIDL</sequence>
<feature type="region of interest" description="Disordered" evidence="1">
    <location>
        <begin position="20"/>
        <end position="51"/>
    </location>
</feature>
<evidence type="ECO:0000313" key="2">
    <source>
        <dbReference type="EMBL" id="CAK1551209.1"/>
    </source>
</evidence>
<protein>
    <submittedName>
        <fullName evidence="2">Uncharacterized protein</fullName>
    </submittedName>
</protein>
<evidence type="ECO:0000313" key="3">
    <source>
        <dbReference type="Proteomes" id="UP001497472"/>
    </source>
</evidence>